<dbReference type="PANTHER" id="PTHR24148">
    <property type="entry name" value="ANKYRIN REPEAT DOMAIN-CONTAINING PROTEIN 39 HOMOLOG-RELATED"/>
    <property type="match status" value="1"/>
</dbReference>
<evidence type="ECO:0000313" key="2">
    <source>
        <dbReference type="EMBL" id="KAK3055779.1"/>
    </source>
</evidence>
<dbReference type="InterPro" id="IPR052895">
    <property type="entry name" value="HetReg/Transcr_Mod"/>
</dbReference>
<accession>A0AAJ0GE52</accession>
<proteinExistence type="predicted"/>
<reference evidence="2" key="1">
    <citation type="submission" date="2023-04" db="EMBL/GenBank/DDBJ databases">
        <title>Black Yeasts Isolated from many extreme environments.</title>
        <authorList>
            <person name="Coleine C."/>
            <person name="Stajich J.E."/>
            <person name="Selbmann L."/>
        </authorList>
    </citation>
    <scope>NUCLEOTIDE SEQUENCE</scope>
    <source>
        <strain evidence="2">CCFEE 5312</strain>
    </source>
</reference>
<dbReference type="AlphaFoldDB" id="A0AAJ0GE52"/>
<dbReference type="PANTHER" id="PTHR24148:SF64">
    <property type="entry name" value="HETEROKARYON INCOMPATIBILITY DOMAIN-CONTAINING PROTEIN"/>
    <property type="match status" value="1"/>
</dbReference>
<keyword evidence="3" id="KW-1185">Reference proteome</keyword>
<dbReference type="Proteomes" id="UP001271007">
    <property type="component" value="Unassembled WGS sequence"/>
</dbReference>
<name>A0AAJ0GE52_9PEZI</name>
<protein>
    <recommendedName>
        <fullName evidence="1">Heterokaryon incompatibility domain-containing protein</fullName>
    </recommendedName>
</protein>
<sequence length="373" mass="42320">MTFEQPQSEPDLLGSPLLAADQFTHSPLSNPREEIRLLHIEEGADEDPIDCMITTWLQSSEPPYHAISYTWGDGVDADETIHINGGPFQVRRNCWDALCQCRSQFSYSREPDYIWIDSICINQDDKPEKNSQVAIMGEIFQRAATVKACIGREDEASRFVHAMLLGIGQKTHRPYPNPFNRVLKAPWIDSIPTVDNTTLCDALLTLHRRPYFSRLWVVQEHRLAQHVDVYCGTDKFFLGALQHLLEEMRQGRCDIDQINGSGFQILIDHGYVRSPVLRNRREHLALLLARFAGFRCADPRDKIFGLLRMVNWEGSDPILPDYNCSLLGLARLALWVFTKSRAADSQGIISSASLLMKALGLTSEHKEMAALLE</sequence>
<dbReference type="EMBL" id="JAWDJX010000007">
    <property type="protein sequence ID" value="KAK3055779.1"/>
    <property type="molecule type" value="Genomic_DNA"/>
</dbReference>
<organism evidence="2 3">
    <name type="scientific">Extremus antarcticus</name>
    <dbReference type="NCBI Taxonomy" id="702011"/>
    <lineage>
        <taxon>Eukaryota</taxon>
        <taxon>Fungi</taxon>
        <taxon>Dikarya</taxon>
        <taxon>Ascomycota</taxon>
        <taxon>Pezizomycotina</taxon>
        <taxon>Dothideomycetes</taxon>
        <taxon>Dothideomycetidae</taxon>
        <taxon>Mycosphaerellales</taxon>
        <taxon>Extremaceae</taxon>
        <taxon>Extremus</taxon>
    </lineage>
</organism>
<feature type="domain" description="Heterokaryon incompatibility" evidence="1">
    <location>
        <begin position="64"/>
        <end position="220"/>
    </location>
</feature>
<comment type="caution">
    <text evidence="2">The sequence shown here is derived from an EMBL/GenBank/DDBJ whole genome shotgun (WGS) entry which is preliminary data.</text>
</comment>
<dbReference type="InterPro" id="IPR010730">
    <property type="entry name" value="HET"/>
</dbReference>
<dbReference type="Pfam" id="PF06985">
    <property type="entry name" value="HET"/>
    <property type="match status" value="1"/>
</dbReference>
<evidence type="ECO:0000313" key="3">
    <source>
        <dbReference type="Proteomes" id="UP001271007"/>
    </source>
</evidence>
<evidence type="ECO:0000259" key="1">
    <source>
        <dbReference type="Pfam" id="PF06985"/>
    </source>
</evidence>
<gene>
    <name evidence="2" type="ORF">LTR09_003013</name>
</gene>